<keyword evidence="6 7" id="KW-0012">Acyltransferase</keyword>
<dbReference type="GO" id="GO:0005794">
    <property type="term" value="C:Golgi apparatus"/>
    <property type="evidence" value="ECO:0007669"/>
    <property type="project" value="TreeGrafter"/>
</dbReference>
<evidence type="ECO:0000313" key="10">
    <source>
        <dbReference type="Proteomes" id="UP000694851"/>
    </source>
</evidence>
<evidence type="ECO:0000256" key="3">
    <source>
        <dbReference type="ARBA" id="ARBA00022692"/>
    </source>
</evidence>
<comment type="catalytic activity">
    <reaction evidence="7">
        <text>L-cysteinyl-[protein] + hexadecanoyl-CoA = S-hexadecanoyl-L-cysteinyl-[protein] + CoA</text>
        <dbReference type="Rhea" id="RHEA:36683"/>
        <dbReference type="Rhea" id="RHEA-COMP:10131"/>
        <dbReference type="Rhea" id="RHEA-COMP:11032"/>
        <dbReference type="ChEBI" id="CHEBI:29950"/>
        <dbReference type="ChEBI" id="CHEBI:57287"/>
        <dbReference type="ChEBI" id="CHEBI:57379"/>
        <dbReference type="ChEBI" id="CHEBI:74151"/>
        <dbReference type="EC" id="2.3.1.225"/>
    </reaction>
</comment>
<comment type="domain">
    <text evidence="7">The DHHC domain is required for palmitoyltransferase activity.</text>
</comment>
<keyword evidence="5 7" id="KW-0472">Membrane</keyword>
<evidence type="ECO:0000313" key="11">
    <source>
        <dbReference type="RefSeq" id="XP_019524087.1"/>
    </source>
</evidence>
<keyword evidence="10" id="KW-1185">Reference proteome</keyword>
<name>A0A8B7TEC7_HIPAR</name>
<feature type="region of interest" description="Disordered" evidence="8">
    <location>
        <begin position="1"/>
        <end position="21"/>
    </location>
</feature>
<dbReference type="InterPro" id="IPR001594">
    <property type="entry name" value="Palmitoyltrfase_DHHC"/>
</dbReference>
<dbReference type="RefSeq" id="XP_019524087.1">
    <property type="nucleotide sequence ID" value="XM_019668542.1"/>
</dbReference>
<evidence type="ECO:0000259" key="9">
    <source>
        <dbReference type="Pfam" id="PF01529"/>
    </source>
</evidence>
<dbReference type="GO" id="GO:0006612">
    <property type="term" value="P:protein targeting to membrane"/>
    <property type="evidence" value="ECO:0007669"/>
    <property type="project" value="TreeGrafter"/>
</dbReference>
<reference evidence="11" key="1">
    <citation type="submission" date="2025-08" db="UniProtKB">
        <authorList>
            <consortium name="RefSeq"/>
        </authorList>
    </citation>
    <scope>IDENTIFICATION</scope>
    <source>
        <tissue evidence="11">Muscle</tissue>
    </source>
</reference>
<dbReference type="Proteomes" id="UP000694851">
    <property type="component" value="Unplaced"/>
</dbReference>
<keyword evidence="3 7" id="KW-0812">Transmembrane</keyword>
<evidence type="ECO:0000256" key="7">
    <source>
        <dbReference type="RuleBase" id="RU079119"/>
    </source>
</evidence>
<dbReference type="OrthoDB" id="331948at2759"/>
<organism evidence="10 11">
    <name type="scientific">Hipposideros armiger</name>
    <name type="common">Great Himalayan leaf-nosed bat</name>
    <dbReference type="NCBI Taxonomy" id="186990"/>
    <lineage>
        <taxon>Eukaryota</taxon>
        <taxon>Metazoa</taxon>
        <taxon>Chordata</taxon>
        <taxon>Craniata</taxon>
        <taxon>Vertebrata</taxon>
        <taxon>Euteleostomi</taxon>
        <taxon>Mammalia</taxon>
        <taxon>Eutheria</taxon>
        <taxon>Laurasiatheria</taxon>
        <taxon>Chiroptera</taxon>
        <taxon>Yinpterochiroptera</taxon>
        <taxon>Rhinolophoidea</taxon>
        <taxon>Hipposideridae</taxon>
        <taxon>Hipposideros</taxon>
    </lineage>
</organism>
<dbReference type="EC" id="2.3.1.225" evidence="7"/>
<dbReference type="GO" id="GO:0016020">
    <property type="term" value="C:membrane"/>
    <property type="evidence" value="ECO:0007669"/>
    <property type="project" value="UniProtKB-SubCell"/>
</dbReference>
<feature type="transmembrane region" description="Helical" evidence="7">
    <location>
        <begin position="112"/>
        <end position="134"/>
    </location>
</feature>
<sequence length="196" mass="21327">MLTDPGSVPVDAGPGLGSEPGTPHRPRCPLCGAVQLAHAWHCLVCGRCIRRMHHHCPWVNNCVGEDNQKYFVLFSLYTALAALHALLLLGVPALRSYARGEWDRHSTLTSHGALVFLSLVALKGFLLGSVTFAIQMHAICTDRTRTEQRQSERSGPGPGSAWMNLKAVFGRRVSLAWISPFASPEPQRASGHRDGA</sequence>
<dbReference type="PROSITE" id="PS50216">
    <property type="entry name" value="DHHC"/>
    <property type="match status" value="1"/>
</dbReference>
<evidence type="ECO:0000256" key="6">
    <source>
        <dbReference type="ARBA" id="ARBA00023315"/>
    </source>
</evidence>
<dbReference type="GO" id="GO:0005783">
    <property type="term" value="C:endoplasmic reticulum"/>
    <property type="evidence" value="ECO:0007669"/>
    <property type="project" value="TreeGrafter"/>
</dbReference>
<proteinExistence type="inferred from homology"/>
<evidence type="ECO:0000256" key="5">
    <source>
        <dbReference type="ARBA" id="ARBA00023136"/>
    </source>
</evidence>
<feature type="transmembrane region" description="Helical" evidence="7">
    <location>
        <begin position="70"/>
        <end position="91"/>
    </location>
</feature>
<dbReference type="PANTHER" id="PTHR22883">
    <property type="entry name" value="ZINC FINGER DHHC DOMAIN CONTAINING PROTEIN"/>
    <property type="match status" value="1"/>
</dbReference>
<evidence type="ECO:0000256" key="8">
    <source>
        <dbReference type="SAM" id="MobiDB-lite"/>
    </source>
</evidence>
<accession>A0A8B7TEC7</accession>
<gene>
    <name evidence="11" type="primary">LOC109396606</name>
</gene>
<dbReference type="InterPro" id="IPR039859">
    <property type="entry name" value="PFA4/ZDH16/20/ERF2-like"/>
</dbReference>
<keyword evidence="2 7" id="KW-0808">Transferase</keyword>
<dbReference type="PANTHER" id="PTHR22883:SF490">
    <property type="entry name" value="PALMITOYLTRANSFERASE"/>
    <property type="match status" value="1"/>
</dbReference>
<dbReference type="GeneID" id="109396606"/>
<protein>
    <recommendedName>
        <fullName evidence="7">Palmitoyltransferase</fullName>
        <ecNumber evidence="7">2.3.1.225</ecNumber>
    </recommendedName>
</protein>
<feature type="domain" description="Palmitoyltransferase DHHC" evidence="9">
    <location>
        <begin position="28"/>
        <end position="150"/>
    </location>
</feature>
<dbReference type="Pfam" id="PF01529">
    <property type="entry name" value="DHHC"/>
    <property type="match status" value="1"/>
</dbReference>
<dbReference type="AlphaFoldDB" id="A0A8B7TEC7"/>
<evidence type="ECO:0000256" key="2">
    <source>
        <dbReference type="ARBA" id="ARBA00022679"/>
    </source>
</evidence>
<evidence type="ECO:0000256" key="1">
    <source>
        <dbReference type="ARBA" id="ARBA00004141"/>
    </source>
</evidence>
<comment type="subcellular location">
    <subcellularLocation>
        <location evidence="1">Membrane</location>
        <topology evidence="1">Multi-pass membrane protein</topology>
    </subcellularLocation>
</comment>
<evidence type="ECO:0000256" key="4">
    <source>
        <dbReference type="ARBA" id="ARBA00022989"/>
    </source>
</evidence>
<dbReference type="KEGG" id="hai:109396606"/>
<comment type="similarity">
    <text evidence="7">Belongs to the DHHC palmitoyltransferase family.</text>
</comment>
<keyword evidence="4 7" id="KW-1133">Transmembrane helix</keyword>
<dbReference type="GO" id="GO:0019706">
    <property type="term" value="F:protein-cysteine S-palmitoyltransferase activity"/>
    <property type="evidence" value="ECO:0007669"/>
    <property type="project" value="UniProtKB-EC"/>
</dbReference>